<keyword evidence="6" id="KW-0687">Ribonucleoprotein</keyword>
<dbReference type="PANTHER" id="PTHR47806:SF1">
    <property type="entry name" value="RIBOSOMAL PROTEIN UL3 GLUTAMINE METHYLTRANSFERASE"/>
    <property type="match status" value="1"/>
</dbReference>
<dbReference type="GO" id="GO:0036009">
    <property type="term" value="F:protein-glutamine N-methyltransferase activity"/>
    <property type="evidence" value="ECO:0007669"/>
    <property type="project" value="UniProtKB-UniRule"/>
</dbReference>
<name>A0A0D6EV69_9PROT</name>
<dbReference type="PROSITE" id="PS00092">
    <property type="entry name" value="N6_MTASE"/>
    <property type="match status" value="1"/>
</dbReference>
<dbReference type="SUPFAM" id="SSF53335">
    <property type="entry name" value="S-adenosyl-L-methionine-dependent methyltransferases"/>
    <property type="match status" value="1"/>
</dbReference>
<dbReference type="GO" id="GO:0032259">
    <property type="term" value="P:methylation"/>
    <property type="evidence" value="ECO:0007669"/>
    <property type="project" value="UniProtKB-KW"/>
</dbReference>
<dbReference type="KEGG" id="mbat:BN1208_0426"/>
<dbReference type="GO" id="GO:0005840">
    <property type="term" value="C:ribosome"/>
    <property type="evidence" value="ECO:0007669"/>
    <property type="project" value="UniProtKB-KW"/>
</dbReference>
<reference evidence="7" key="1">
    <citation type="submission" date="2014-12" db="EMBL/GenBank/DDBJ databases">
        <authorList>
            <person name="Salcher M.M."/>
        </authorList>
    </citation>
    <scope>NUCLEOTIDE SEQUENCE [LARGE SCALE GENOMIC DNA]</scope>
    <source>
        <strain evidence="7">MMS-10A-171</strain>
    </source>
</reference>
<keyword evidence="6" id="KW-0689">Ribosomal protein</keyword>
<sequence>MTQTQLFKELFSIRDWLRYAVSRFESSDIFFGHGTSNAYDEAVWLIFGFLHLPHDTIENFLDAHITSKEKKDLLFLIEKRVNDKVPTAYLLNEAWLRDYKFYVDERVIIPRSLIAESLSENLYPWIDDPEIIYSALDLCTGSGCLGIMMAHSFQNAEIDLVDLSDKALQVAQINVDQYGLDDRIELIRSDLFDALKGKKYDLIISNPPYVNEASVKNFPMEFLKEPSLALGSGDDGLDHTIRIIHEAKEYLNDGGMLIVEIGHNKEALLDKFPALEFQWLDVSLGNDFVFMLQKSQLSH</sequence>
<dbReference type="InterPro" id="IPR007848">
    <property type="entry name" value="Small_mtfrase_dom"/>
</dbReference>
<dbReference type="InterPro" id="IPR029063">
    <property type="entry name" value="SAM-dependent_MTases_sf"/>
</dbReference>
<dbReference type="NCBIfam" id="TIGR00536">
    <property type="entry name" value="hemK_fam"/>
    <property type="match status" value="1"/>
</dbReference>
<dbReference type="HAMAP" id="MF_02125">
    <property type="entry name" value="L3_methyltr_PrmB"/>
    <property type="match status" value="1"/>
</dbReference>
<evidence type="ECO:0000313" key="7">
    <source>
        <dbReference type="Proteomes" id="UP000064007"/>
    </source>
</evidence>
<keyword evidence="3 4" id="KW-0949">S-adenosyl-L-methionine</keyword>
<organism evidence="6 7">
    <name type="scientific">Candidatus Methylopumilus planktonicus</name>
    <dbReference type="NCBI Taxonomy" id="1581557"/>
    <lineage>
        <taxon>Bacteria</taxon>
        <taxon>Pseudomonadati</taxon>
        <taxon>Pseudomonadota</taxon>
        <taxon>Betaproteobacteria</taxon>
        <taxon>Nitrosomonadales</taxon>
        <taxon>Methylophilaceae</taxon>
        <taxon>Candidatus Methylopumilus</taxon>
    </lineage>
</organism>
<comment type="catalytic activity">
    <reaction evidence="4">
        <text>L-glutaminyl-[ribosomal protein uL3] + S-adenosyl-L-methionine = N(5)-methyl-L-glutaminyl-[ribosomal protein uL3] + S-adenosyl-L-homocysteine + H(+)</text>
        <dbReference type="Rhea" id="RHEA:45020"/>
        <dbReference type="Rhea" id="RHEA-COMP:11063"/>
        <dbReference type="Rhea" id="RHEA-COMP:11064"/>
        <dbReference type="ChEBI" id="CHEBI:15378"/>
        <dbReference type="ChEBI" id="CHEBI:30011"/>
        <dbReference type="ChEBI" id="CHEBI:57856"/>
        <dbReference type="ChEBI" id="CHEBI:59789"/>
        <dbReference type="ChEBI" id="CHEBI:61891"/>
        <dbReference type="EC" id="2.1.1.298"/>
    </reaction>
</comment>
<dbReference type="OrthoDB" id="9800643at2"/>
<dbReference type="InterPro" id="IPR017127">
    <property type="entry name" value="Ribosome_uL3_MTase"/>
</dbReference>
<dbReference type="InterPro" id="IPR004556">
    <property type="entry name" value="HemK-like"/>
</dbReference>
<protein>
    <recommendedName>
        <fullName evidence="4">Ribosomal protein uL3 glutamine methyltransferase</fullName>
        <shortName evidence="4">uL3 MTase</shortName>
        <ecNumber evidence="4">2.1.1.298</ecNumber>
    </recommendedName>
    <alternativeName>
        <fullName evidence="4">N5-glutamine methyltransferase PrmB</fullName>
    </alternativeName>
</protein>
<dbReference type="RefSeq" id="WP_046487431.1">
    <property type="nucleotide sequence ID" value="NZ_LN827929.1"/>
</dbReference>
<comment type="function">
    <text evidence="4">Methylates ribosomal protein uL3 on a specific glutamine residue.</text>
</comment>
<dbReference type="PANTHER" id="PTHR47806">
    <property type="entry name" value="50S RIBOSOMAL PROTEIN L3 GLUTAMINE METHYLTRANSFERASE"/>
    <property type="match status" value="1"/>
</dbReference>
<dbReference type="HOGENOM" id="CLU_018398_5_1_4"/>
<dbReference type="Pfam" id="PF05175">
    <property type="entry name" value="MTS"/>
    <property type="match status" value="1"/>
</dbReference>
<dbReference type="Gene3D" id="3.40.50.150">
    <property type="entry name" value="Vaccinia Virus protein VP39"/>
    <property type="match status" value="1"/>
</dbReference>
<dbReference type="Proteomes" id="UP000064007">
    <property type="component" value="Chromosome 1"/>
</dbReference>
<evidence type="ECO:0000256" key="1">
    <source>
        <dbReference type="ARBA" id="ARBA00022603"/>
    </source>
</evidence>
<comment type="similarity">
    <text evidence="4">Belongs to the protein N5-glutamine methyltransferase family. PrmB subfamily.</text>
</comment>
<proteinExistence type="inferred from homology"/>
<dbReference type="GO" id="GO:0003676">
    <property type="term" value="F:nucleic acid binding"/>
    <property type="evidence" value="ECO:0007669"/>
    <property type="project" value="InterPro"/>
</dbReference>
<dbReference type="EC" id="2.1.1.298" evidence="4"/>
<gene>
    <name evidence="4 6" type="primary">prmB</name>
    <name evidence="6" type="ORF">BN1208_0426</name>
</gene>
<dbReference type="CDD" id="cd02440">
    <property type="entry name" value="AdoMet_MTases"/>
    <property type="match status" value="1"/>
</dbReference>
<dbReference type="InterPro" id="IPR002052">
    <property type="entry name" value="DNA_methylase_N6_adenine_CS"/>
</dbReference>
<keyword evidence="7" id="KW-1185">Reference proteome</keyword>
<feature type="domain" description="Methyltransferase small" evidence="5">
    <location>
        <begin position="134"/>
        <end position="226"/>
    </location>
</feature>
<evidence type="ECO:0000259" key="5">
    <source>
        <dbReference type="Pfam" id="PF05175"/>
    </source>
</evidence>
<dbReference type="PIRSF" id="PIRSF037167">
    <property type="entry name" value="Mtase_YfcB_prd"/>
    <property type="match status" value="1"/>
</dbReference>
<keyword evidence="1 4" id="KW-0489">Methyltransferase</keyword>
<keyword evidence="2 4" id="KW-0808">Transferase</keyword>
<dbReference type="AlphaFoldDB" id="A0A0D6EV69"/>
<evidence type="ECO:0000256" key="2">
    <source>
        <dbReference type="ARBA" id="ARBA00022679"/>
    </source>
</evidence>
<accession>A0A0D6EV69</accession>
<dbReference type="EMBL" id="LN827929">
    <property type="protein sequence ID" value="CEZ19319.1"/>
    <property type="molecule type" value="Genomic_DNA"/>
</dbReference>
<evidence type="ECO:0000313" key="6">
    <source>
        <dbReference type="EMBL" id="CEZ19319.1"/>
    </source>
</evidence>
<evidence type="ECO:0000256" key="3">
    <source>
        <dbReference type="ARBA" id="ARBA00022691"/>
    </source>
</evidence>
<dbReference type="STRING" id="1581557.BN1208_0426"/>
<dbReference type="GO" id="GO:0005829">
    <property type="term" value="C:cytosol"/>
    <property type="evidence" value="ECO:0007669"/>
    <property type="project" value="TreeGrafter"/>
</dbReference>
<evidence type="ECO:0000256" key="4">
    <source>
        <dbReference type="HAMAP-Rule" id="MF_02125"/>
    </source>
</evidence>
<dbReference type="NCBIfam" id="TIGR03533">
    <property type="entry name" value="L3_gln_methyl"/>
    <property type="match status" value="1"/>
</dbReference>